<dbReference type="GO" id="GO:0005938">
    <property type="term" value="C:cell cortex"/>
    <property type="evidence" value="ECO:0007669"/>
    <property type="project" value="TreeGrafter"/>
</dbReference>
<sequence>ILRTTLSESGFIYKCKPVNSKTIPETGFQEGSSQLQPLCQFLDVLVDDKCLTTTSSDERQHFQQFVNSIGHSTIHGPYSLKTDRVTIDPCTLSNDFVLDDERRQSLIEELITTEENYVGNMTAFCNLIVSPLRLRAKGKQHILGLYQCNTIFNNIEQILQVNQEFLAELQSWKLVRDNLFGDICAKYMYNMECYTKFLQGVDAAQEINIQEQKTNHLYRAYLQVAKQNPSLGSQTLYDMLAQPGQRIGRYTMLFKEILKHTSPSVQDHSSLVAALKKAEEIATLADDSPVRLAKIFFNMHRSIQNCPASLISQSRTLVSHLDAVELDPSTLKPLRPITVFLFTDKLMIVRRPAYNLRGLDLCGLQSDSPVFESKLLKKLEKNVMKPDRQLKFKDWVNLEDVDLLQGNQGMRSAKPIVSYENSSLPTAELMTSFRLRARNTSSKLNAQISGHESSNYFADQPIRLFAVSFNDIQYNNTVNDRENLQIKATFVKLFGRTKARIYQNEVMTTTYHREWNNINLYSNLYSLDQYNLCNHKSDVCVIYVEHVSDDDARFVAEISDRPTVAMMIEPISNDCYRLNVRSKSKLKANGATDSTSSLLQYEFADVLCANILYFSMKVNSQTDASVDAQKALRRRNSRGVLVSPTLSTSRLLGGTSYLPLVTTSMSTSRPRPKSTASGSDILKNIESRIARRNSYASTLNSKPSVDSNISLQSNNSDVEEPTNQSGLSVASNVSFENEQDLDDGIILSTQKLTTSKVVARARRLSIADQGRAQTSRKSSFRLPPVSVSDGPLFGPMIDVEPVARSASRGSLSSSIHSSEPGSVFSTITSRTSTLSTMSNNSKTRKGSVEQNVSQMMRWMQNQQAKSSLETRISSLEKFMAVADKLKGDLSARCESLMDTYEQLKLTQEVLIRKVKEKDGEIESIQNMYQDAIDENQILYQTFNDELDQLLKIVARESSSDHRPAHPTPEEQIKRKLKAVLKERNEWQQIASELEKKLYGMTTAQAQNSNPNAATHDP</sequence>
<dbReference type="PANTHER" id="PTHR16777">
    <property type="entry name" value="PROTEIN ECT2"/>
    <property type="match status" value="1"/>
</dbReference>
<dbReference type="GO" id="GO:0000281">
    <property type="term" value="P:mitotic cytokinesis"/>
    <property type="evidence" value="ECO:0007669"/>
    <property type="project" value="TreeGrafter"/>
</dbReference>
<dbReference type="GO" id="GO:2000431">
    <property type="term" value="P:regulation of cytokinesis, actomyosin contractile ring assembly"/>
    <property type="evidence" value="ECO:0007669"/>
    <property type="project" value="InterPro"/>
</dbReference>
<dbReference type="Proteomes" id="UP000654370">
    <property type="component" value="Unassembled WGS sequence"/>
</dbReference>
<dbReference type="PANTHER" id="PTHR16777:SF2">
    <property type="entry name" value="PROTEIN ECT2"/>
    <property type="match status" value="1"/>
</dbReference>
<evidence type="ECO:0000256" key="1">
    <source>
        <dbReference type="SAM" id="MobiDB-lite"/>
    </source>
</evidence>
<dbReference type="Gene3D" id="1.20.900.10">
    <property type="entry name" value="Dbl homology (DH) domain"/>
    <property type="match status" value="1"/>
</dbReference>
<feature type="compositionally biased region" description="Polar residues" evidence="1">
    <location>
        <begin position="662"/>
        <end position="678"/>
    </location>
</feature>
<feature type="domain" description="DH" evidence="2">
    <location>
        <begin position="102"/>
        <end position="288"/>
    </location>
</feature>
<feature type="non-terminal residue" evidence="3">
    <location>
        <position position="1"/>
    </location>
</feature>
<keyword evidence="4" id="KW-1185">Reference proteome</keyword>
<dbReference type="AlphaFoldDB" id="A0A8H7Q3M1"/>
<dbReference type="GO" id="GO:0005634">
    <property type="term" value="C:nucleus"/>
    <property type="evidence" value="ECO:0007669"/>
    <property type="project" value="InterPro"/>
</dbReference>
<dbReference type="SMART" id="SM00325">
    <property type="entry name" value="RhoGEF"/>
    <property type="match status" value="1"/>
</dbReference>
<feature type="region of interest" description="Disordered" evidence="1">
    <location>
        <begin position="696"/>
        <end position="727"/>
    </location>
</feature>
<feature type="region of interest" description="Disordered" evidence="1">
    <location>
        <begin position="662"/>
        <end position="682"/>
    </location>
</feature>
<dbReference type="Pfam" id="PF00621">
    <property type="entry name" value="RhoGEF"/>
    <property type="match status" value="1"/>
</dbReference>
<dbReference type="InterPro" id="IPR026817">
    <property type="entry name" value="Ect2"/>
</dbReference>
<reference evidence="3" key="1">
    <citation type="submission" date="2020-12" db="EMBL/GenBank/DDBJ databases">
        <title>Metabolic potential, ecology and presence of endohyphal bacteria is reflected in genomic diversity of Mucoromycotina.</title>
        <authorList>
            <person name="Muszewska A."/>
            <person name="Okrasinska A."/>
            <person name="Steczkiewicz K."/>
            <person name="Drgas O."/>
            <person name="Orlowska M."/>
            <person name="Perlinska-Lenart U."/>
            <person name="Aleksandrzak-Piekarczyk T."/>
            <person name="Szatraj K."/>
            <person name="Zielenkiewicz U."/>
            <person name="Pilsyk S."/>
            <person name="Malc E."/>
            <person name="Mieczkowski P."/>
            <person name="Kruszewska J.S."/>
            <person name="Biernat P."/>
            <person name="Pawlowska J."/>
        </authorList>
    </citation>
    <scope>NUCLEOTIDE SEQUENCE</scope>
    <source>
        <strain evidence="3">WA0000067209</strain>
    </source>
</reference>
<comment type="caution">
    <text evidence="3">The sequence shown here is derived from an EMBL/GenBank/DDBJ whole genome shotgun (WGS) entry which is preliminary data.</text>
</comment>
<gene>
    <name evidence="3" type="ORF">INT43_002302</name>
</gene>
<evidence type="ECO:0000313" key="3">
    <source>
        <dbReference type="EMBL" id="KAG2185864.1"/>
    </source>
</evidence>
<evidence type="ECO:0000259" key="2">
    <source>
        <dbReference type="PROSITE" id="PS50010"/>
    </source>
</evidence>
<dbReference type="GO" id="GO:0005096">
    <property type="term" value="F:GTPase activator activity"/>
    <property type="evidence" value="ECO:0007669"/>
    <property type="project" value="InterPro"/>
</dbReference>
<dbReference type="CDD" id="cd00160">
    <property type="entry name" value="RhoGEF"/>
    <property type="match status" value="1"/>
</dbReference>
<proteinExistence type="predicted"/>
<name>A0A8H7Q3M1_MORIS</name>
<dbReference type="GO" id="GO:0005085">
    <property type="term" value="F:guanyl-nucleotide exchange factor activity"/>
    <property type="evidence" value="ECO:0007669"/>
    <property type="project" value="InterPro"/>
</dbReference>
<dbReference type="EMBL" id="JAEPQZ010000001">
    <property type="protein sequence ID" value="KAG2185864.1"/>
    <property type="molecule type" value="Genomic_DNA"/>
</dbReference>
<protein>
    <recommendedName>
        <fullName evidence="2">DH domain-containing protein</fullName>
    </recommendedName>
</protein>
<dbReference type="PROSITE" id="PS50010">
    <property type="entry name" value="DH_2"/>
    <property type="match status" value="1"/>
</dbReference>
<organism evidence="3 4">
    <name type="scientific">Mortierella isabellina</name>
    <name type="common">Filamentous fungus</name>
    <name type="synonym">Umbelopsis isabellina</name>
    <dbReference type="NCBI Taxonomy" id="91625"/>
    <lineage>
        <taxon>Eukaryota</taxon>
        <taxon>Fungi</taxon>
        <taxon>Fungi incertae sedis</taxon>
        <taxon>Mucoromycota</taxon>
        <taxon>Mucoromycotina</taxon>
        <taxon>Umbelopsidomycetes</taxon>
        <taxon>Umbelopsidales</taxon>
        <taxon>Umbelopsidaceae</taxon>
        <taxon>Umbelopsis</taxon>
    </lineage>
</organism>
<dbReference type="SUPFAM" id="SSF48065">
    <property type="entry name" value="DBL homology domain (DH-domain)"/>
    <property type="match status" value="1"/>
</dbReference>
<dbReference type="OrthoDB" id="660555at2759"/>
<accession>A0A8H7Q3M1</accession>
<evidence type="ECO:0000313" key="4">
    <source>
        <dbReference type="Proteomes" id="UP000654370"/>
    </source>
</evidence>
<dbReference type="InterPro" id="IPR035899">
    <property type="entry name" value="DBL_dom_sf"/>
</dbReference>
<dbReference type="InterPro" id="IPR000219">
    <property type="entry name" value="DH_dom"/>
</dbReference>